<feature type="domain" description="C-type lectin" evidence="2">
    <location>
        <begin position="31"/>
        <end position="131"/>
    </location>
</feature>
<dbReference type="InterPro" id="IPR001304">
    <property type="entry name" value="C-type_lectin-like"/>
</dbReference>
<evidence type="ECO:0000313" key="4">
    <source>
        <dbReference type="Proteomes" id="UP000534388"/>
    </source>
</evidence>
<feature type="chain" id="PRO_5030573123" evidence="1">
    <location>
        <begin position="22"/>
        <end position="176"/>
    </location>
</feature>
<feature type="signal peptide" evidence="1">
    <location>
        <begin position="1"/>
        <end position="21"/>
    </location>
</feature>
<dbReference type="PANTHER" id="PTHR22803">
    <property type="entry name" value="MANNOSE, PHOSPHOLIPASE, LECTIN RECEPTOR RELATED"/>
    <property type="match status" value="1"/>
</dbReference>
<organism evidence="3 4">
    <name type="scientific">Rugamonas brunnea</name>
    <dbReference type="NCBI Taxonomy" id="2758569"/>
    <lineage>
        <taxon>Bacteria</taxon>
        <taxon>Pseudomonadati</taxon>
        <taxon>Pseudomonadota</taxon>
        <taxon>Betaproteobacteria</taxon>
        <taxon>Burkholderiales</taxon>
        <taxon>Oxalobacteraceae</taxon>
        <taxon>Telluria group</taxon>
        <taxon>Rugamonas</taxon>
    </lineage>
</organism>
<sequence length="176" mass="18433">MHILKQVALSAILLASASAQAVTTTGVTGDFGGHHYIELNASNWSDAEATAVSMGAHLVAVNSQAENDFLISTFGSGHALWLGFHRTGPNPGDFAWTNGDAVTYTNWAAGEPNNWGGEQYAHTYTNGHWNDVSDDSGYAGPKFGVVEAVPEPGGYAMLAAGLALLGWTARRKGRAG</sequence>
<dbReference type="RefSeq" id="WP_182167746.1">
    <property type="nucleotide sequence ID" value="NZ_JACEZT010000038.1"/>
</dbReference>
<dbReference type="Proteomes" id="UP000534388">
    <property type="component" value="Unassembled WGS sequence"/>
</dbReference>
<dbReference type="SMART" id="SM00034">
    <property type="entry name" value="CLECT"/>
    <property type="match status" value="1"/>
</dbReference>
<evidence type="ECO:0000256" key="1">
    <source>
        <dbReference type="SAM" id="SignalP"/>
    </source>
</evidence>
<dbReference type="Pfam" id="PF00059">
    <property type="entry name" value="Lectin_C"/>
    <property type="match status" value="1"/>
</dbReference>
<keyword evidence="1" id="KW-0732">Signal</keyword>
<accession>A0A7W2IEI0</accession>
<protein>
    <submittedName>
        <fullName evidence="3">PEP-CTERM sorting domain-containing protein</fullName>
    </submittedName>
</protein>
<gene>
    <name evidence="3" type="ORF">H3H37_25290</name>
</gene>
<dbReference type="InterPro" id="IPR013424">
    <property type="entry name" value="Ice-binding_C"/>
</dbReference>
<dbReference type="Gene3D" id="3.10.100.10">
    <property type="entry name" value="Mannose-Binding Protein A, subunit A"/>
    <property type="match status" value="1"/>
</dbReference>
<proteinExistence type="predicted"/>
<dbReference type="NCBIfam" id="TIGR02595">
    <property type="entry name" value="PEP_CTERM"/>
    <property type="match status" value="1"/>
</dbReference>
<dbReference type="AlphaFoldDB" id="A0A7W2IEI0"/>
<dbReference type="SUPFAM" id="SSF56436">
    <property type="entry name" value="C-type lectin-like"/>
    <property type="match status" value="1"/>
</dbReference>
<dbReference type="PROSITE" id="PS50041">
    <property type="entry name" value="C_TYPE_LECTIN_2"/>
    <property type="match status" value="1"/>
</dbReference>
<dbReference type="InterPro" id="IPR016187">
    <property type="entry name" value="CTDL_fold"/>
</dbReference>
<evidence type="ECO:0000259" key="2">
    <source>
        <dbReference type="PROSITE" id="PS50041"/>
    </source>
</evidence>
<keyword evidence="4" id="KW-1185">Reference proteome</keyword>
<dbReference type="Pfam" id="PF07589">
    <property type="entry name" value="PEP-CTERM"/>
    <property type="match status" value="1"/>
</dbReference>
<comment type="caution">
    <text evidence="3">The sequence shown here is derived from an EMBL/GenBank/DDBJ whole genome shotgun (WGS) entry which is preliminary data.</text>
</comment>
<name>A0A7W2IEI0_9BURK</name>
<evidence type="ECO:0000313" key="3">
    <source>
        <dbReference type="EMBL" id="MBA5640378.1"/>
    </source>
</evidence>
<dbReference type="InterPro" id="IPR016186">
    <property type="entry name" value="C-type_lectin-like/link_sf"/>
</dbReference>
<reference evidence="3 4" key="1">
    <citation type="submission" date="2020-07" db="EMBL/GenBank/DDBJ databases">
        <title>Novel species isolated from subtropical streams in China.</title>
        <authorList>
            <person name="Lu H."/>
        </authorList>
    </citation>
    <scope>NUCLEOTIDE SEQUENCE [LARGE SCALE GENOMIC DNA]</scope>
    <source>
        <strain evidence="3 4">LX20W</strain>
    </source>
</reference>
<dbReference type="InterPro" id="IPR050111">
    <property type="entry name" value="C-type_lectin/snaclec_domain"/>
</dbReference>
<dbReference type="EMBL" id="JACEZT010000038">
    <property type="protein sequence ID" value="MBA5640378.1"/>
    <property type="molecule type" value="Genomic_DNA"/>
</dbReference>